<name>A0A161XH84_9NOCA</name>
<sequence>MTTGPRPPDPADIDDDLTVGRAAALVGISVRTLHHWDVIGLVRPSGRTWAGYRIYSGEDIARIHRVLVYRELGFSLSEIARLLDDPAVDAREHLRRQRSELTERISRLRDMVAAVDRMLAASATGMRLTPEQQVEIFGDDWRPDRVEEAERRWGDTPQWAQYAERAATLSPQDWKQVAADVDALHADLAAAKRTGVAPGSAAADALAERHRASIARHFDCTHAMQVCLARMFVTDPGYTAFYDGLAPGLTEWLRDIVFANAAAHGVDPETAVWE</sequence>
<dbReference type="GO" id="GO:0003677">
    <property type="term" value="F:DNA binding"/>
    <property type="evidence" value="ECO:0007669"/>
    <property type="project" value="UniProtKB-KW"/>
</dbReference>
<dbReference type="STRING" id="455432.AWN90_29550"/>
<dbReference type="InterPro" id="IPR009061">
    <property type="entry name" value="DNA-bd_dom_put_sf"/>
</dbReference>
<evidence type="ECO:0000313" key="6">
    <source>
        <dbReference type="EMBL" id="KZM72898.1"/>
    </source>
</evidence>
<evidence type="ECO:0000259" key="5">
    <source>
        <dbReference type="PROSITE" id="PS50937"/>
    </source>
</evidence>
<dbReference type="Gene3D" id="1.10.1660.10">
    <property type="match status" value="1"/>
</dbReference>
<keyword evidence="7" id="KW-1185">Reference proteome</keyword>
<dbReference type="GO" id="GO:0003700">
    <property type="term" value="F:DNA-binding transcription factor activity"/>
    <property type="evidence" value="ECO:0007669"/>
    <property type="project" value="InterPro"/>
</dbReference>
<dbReference type="PROSITE" id="PS50937">
    <property type="entry name" value="HTH_MERR_2"/>
    <property type="match status" value="1"/>
</dbReference>
<keyword evidence="1" id="KW-0805">Transcription regulation</keyword>
<feature type="domain" description="HTH merR-type" evidence="5">
    <location>
        <begin position="16"/>
        <end position="85"/>
    </location>
</feature>
<keyword evidence="3" id="KW-0010">Activator</keyword>
<evidence type="ECO:0000256" key="1">
    <source>
        <dbReference type="ARBA" id="ARBA00023015"/>
    </source>
</evidence>
<reference evidence="6 7" key="1">
    <citation type="submission" date="2016-04" db="EMBL/GenBank/DDBJ databases">
        <authorList>
            <person name="Evans L.H."/>
            <person name="Alamgir A."/>
            <person name="Owens N."/>
            <person name="Weber N.D."/>
            <person name="Virtaneva K."/>
            <person name="Barbian K."/>
            <person name="Babar A."/>
            <person name="Rosenke K."/>
        </authorList>
    </citation>
    <scope>NUCLEOTIDE SEQUENCE [LARGE SCALE GENOMIC DNA]</scope>
    <source>
        <strain evidence="6 7">IFM 0406</strain>
    </source>
</reference>
<dbReference type="SUPFAM" id="SSF46955">
    <property type="entry name" value="Putative DNA-binding domain"/>
    <property type="match status" value="1"/>
</dbReference>
<evidence type="ECO:0000256" key="2">
    <source>
        <dbReference type="ARBA" id="ARBA00023125"/>
    </source>
</evidence>
<organism evidence="6 7">
    <name type="scientific">Nocardia terpenica</name>
    <dbReference type="NCBI Taxonomy" id="455432"/>
    <lineage>
        <taxon>Bacteria</taxon>
        <taxon>Bacillati</taxon>
        <taxon>Actinomycetota</taxon>
        <taxon>Actinomycetes</taxon>
        <taxon>Mycobacteriales</taxon>
        <taxon>Nocardiaceae</taxon>
        <taxon>Nocardia</taxon>
    </lineage>
</organism>
<dbReference type="PRINTS" id="PR00040">
    <property type="entry name" value="HTHMERR"/>
</dbReference>
<dbReference type="PANTHER" id="PTHR30204">
    <property type="entry name" value="REDOX-CYCLING DRUG-SENSING TRANSCRIPTIONAL ACTIVATOR SOXR"/>
    <property type="match status" value="1"/>
</dbReference>
<dbReference type="InterPro" id="IPR036244">
    <property type="entry name" value="TipA-like_antibiotic-bd"/>
</dbReference>
<dbReference type="InterPro" id="IPR047057">
    <property type="entry name" value="MerR_fam"/>
</dbReference>
<dbReference type="AlphaFoldDB" id="A0A161XH84"/>
<accession>A0A161XH84</accession>
<protein>
    <submittedName>
        <fullName evidence="6">MerR family transcriptional regulator</fullName>
    </submittedName>
</protein>
<dbReference type="CDD" id="cd01106">
    <property type="entry name" value="HTH_TipAL-Mta"/>
    <property type="match status" value="1"/>
</dbReference>
<dbReference type="OrthoDB" id="9809391at2"/>
<keyword evidence="4" id="KW-0804">Transcription</keyword>
<dbReference type="SMART" id="SM00422">
    <property type="entry name" value="HTH_MERR"/>
    <property type="match status" value="1"/>
</dbReference>
<comment type="caution">
    <text evidence="6">The sequence shown here is derived from an EMBL/GenBank/DDBJ whole genome shotgun (WGS) entry which is preliminary data.</text>
</comment>
<dbReference type="PANTHER" id="PTHR30204:SF90">
    <property type="entry name" value="HTH-TYPE TRANSCRIPTIONAL ACTIVATOR MTA"/>
    <property type="match status" value="1"/>
</dbReference>
<dbReference type="EMBL" id="LWGR01000007">
    <property type="protein sequence ID" value="KZM72898.1"/>
    <property type="molecule type" value="Genomic_DNA"/>
</dbReference>
<dbReference type="PROSITE" id="PS00552">
    <property type="entry name" value="HTH_MERR_1"/>
    <property type="match status" value="1"/>
</dbReference>
<dbReference type="SUPFAM" id="SSF89082">
    <property type="entry name" value="Antibiotic binding domain of TipA-like multidrug resistance regulators"/>
    <property type="match status" value="1"/>
</dbReference>
<dbReference type="Pfam" id="PF13411">
    <property type="entry name" value="MerR_1"/>
    <property type="match status" value="1"/>
</dbReference>
<dbReference type="RefSeq" id="WP_067589202.1">
    <property type="nucleotide sequence ID" value="NZ_JABMCZ010000004.1"/>
</dbReference>
<keyword evidence="2" id="KW-0238">DNA-binding</keyword>
<dbReference type="Gene3D" id="1.10.490.50">
    <property type="entry name" value="Antibiotic binding domain of TipA-like multidrug resistance regulators"/>
    <property type="match status" value="1"/>
</dbReference>
<dbReference type="InterPro" id="IPR000551">
    <property type="entry name" value="MerR-type_HTH_dom"/>
</dbReference>
<evidence type="ECO:0000256" key="4">
    <source>
        <dbReference type="ARBA" id="ARBA00023163"/>
    </source>
</evidence>
<dbReference type="InterPro" id="IPR012925">
    <property type="entry name" value="TipAS_dom"/>
</dbReference>
<evidence type="ECO:0000313" key="7">
    <source>
        <dbReference type="Proteomes" id="UP000076512"/>
    </source>
</evidence>
<evidence type="ECO:0000256" key="3">
    <source>
        <dbReference type="ARBA" id="ARBA00023159"/>
    </source>
</evidence>
<proteinExistence type="predicted"/>
<dbReference type="Pfam" id="PF07739">
    <property type="entry name" value="TipAS"/>
    <property type="match status" value="1"/>
</dbReference>
<gene>
    <name evidence="6" type="ORF">AWN90_29550</name>
</gene>
<dbReference type="Proteomes" id="UP000076512">
    <property type="component" value="Unassembled WGS sequence"/>
</dbReference>